<feature type="region of interest" description="Disordered" evidence="1">
    <location>
        <begin position="1"/>
        <end position="24"/>
    </location>
</feature>
<evidence type="ECO:0000256" key="1">
    <source>
        <dbReference type="SAM" id="MobiDB-lite"/>
    </source>
</evidence>
<proteinExistence type="predicted"/>
<evidence type="ECO:0000313" key="4">
    <source>
        <dbReference type="Proteomes" id="UP000805841"/>
    </source>
</evidence>
<feature type="domain" description="AAA+ ATPase" evidence="2">
    <location>
        <begin position="120"/>
        <end position="254"/>
    </location>
</feature>
<feature type="compositionally biased region" description="Basic and acidic residues" evidence="1">
    <location>
        <begin position="1"/>
        <end position="11"/>
    </location>
</feature>
<dbReference type="Gene3D" id="3.40.50.300">
    <property type="entry name" value="P-loop containing nucleotide triphosphate hydrolases"/>
    <property type="match status" value="1"/>
</dbReference>
<dbReference type="Proteomes" id="UP000805841">
    <property type="component" value="Unassembled WGS sequence"/>
</dbReference>
<dbReference type="GO" id="GO:0005524">
    <property type="term" value="F:ATP binding"/>
    <property type="evidence" value="ECO:0007669"/>
    <property type="project" value="UniProtKB-KW"/>
</dbReference>
<dbReference type="Pfam" id="PF01695">
    <property type="entry name" value="IstB_IS21"/>
    <property type="match status" value="1"/>
</dbReference>
<keyword evidence="3" id="KW-0547">Nucleotide-binding</keyword>
<accession>A0ABR7ZA77</accession>
<dbReference type="InterPro" id="IPR003593">
    <property type="entry name" value="AAA+_ATPase"/>
</dbReference>
<dbReference type="EMBL" id="JAAOCA010000084">
    <property type="protein sequence ID" value="MBD1602464.1"/>
    <property type="molecule type" value="Genomic_DNA"/>
</dbReference>
<comment type="caution">
    <text evidence="3">The sequence shown here is derived from an EMBL/GenBank/DDBJ whole genome shotgun (WGS) entry which is preliminary data.</text>
</comment>
<evidence type="ECO:0000259" key="2">
    <source>
        <dbReference type="SMART" id="SM00382"/>
    </source>
</evidence>
<protein>
    <submittedName>
        <fullName evidence="3">ATP-binding protein</fullName>
    </submittedName>
</protein>
<dbReference type="PANTHER" id="PTHR30050:SF4">
    <property type="entry name" value="ATP-BINDING PROTEIN RV3427C IN INSERTION SEQUENCE-RELATED"/>
    <property type="match status" value="1"/>
</dbReference>
<gene>
    <name evidence="3" type="ORF">HAQ05_27740</name>
</gene>
<dbReference type="InterPro" id="IPR027417">
    <property type="entry name" value="P-loop_NTPase"/>
</dbReference>
<dbReference type="RefSeq" id="WP_190427544.1">
    <property type="nucleotide sequence ID" value="NZ_JAAOCA010000084.1"/>
</dbReference>
<evidence type="ECO:0000313" key="3">
    <source>
        <dbReference type="EMBL" id="MBD1602464.1"/>
    </source>
</evidence>
<organism evidence="3 4">
    <name type="scientific">Pseudomonas typographi</name>
    <dbReference type="NCBI Taxonomy" id="2715964"/>
    <lineage>
        <taxon>Bacteria</taxon>
        <taxon>Pseudomonadati</taxon>
        <taxon>Pseudomonadota</taxon>
        <taxon>Gammaproteobacteria</taxon>
        <taxon>Pseudomonadales</taxon>
        <taxon>Pseudomonadaceae</taxon>
        <taxon>Pseudomonas</taxon>
    </lineage>
</organism>
<dbReference type="InterPro" id="IPR002611">
    <property type="entry name" value="IstB_ATP-bd"/>
</dbReference>
<dbReference type="SMART" id="SM00382">
    <property type="entry name" value="AAA"/>
    <property type="match status" value="1"/>
</dbReference>
<dbReference type="SUPFAM" id="SSF52540">
    <property type="entry name" value="P-loop containing nucleoside triphosphate hydrolases"/>
    <property type="match status" value="1"/>
</dbReference>
<keyword evidence="4" id="KW-1185">Reference proteome</keyword>
<keyword evidence="3" id="KW-0067">ATP-binding</keyword>
<dbReference type="CDD" id="cd00009">
    <property type="entry name" value="AAA"/>
    <property type="match status" value="1"/>
</dbReference>
<reference evidence="3 4" key="1">
    <citation type="journal article" date="2020" name="Insects">
        <title>Bacteria Belonging to Pseudomonas typographi sp. nov. from the Bark Beetle Ips typographus Have Genomic Potential to Aid in the Host Ecology.</title>
        <authorList>
            <person name="Peral-Aranega E."/>
            <person name="Saati-Santamaria Z."/>
            <person name="Kolarik M."/>
            <person name="Rivas R."/>
            <person name="Garcia-Fraile P."/>
        </authorList>
    </citation>
    <scope>NUCLEOTIDE SEQUENCE [LARGE SCALE GENOMIC DNA]</scope>
    <source>
        <strain evidence="3 4">CA3A</strain>
    </source>
</reference>
<dbReference type="PANTHER" id="PTHR30050">
    <property type="entry name" value="CHROMOSOMAL REPLICATION INITIATOR PROTEIN DNAA"/>
    <property type="match status" value="1"/>
</dbReference>
<name>A0ABR7ZA77_9PSED</name>
<sequence length="268" mass="29780">MRSEQSGEPHDLPQGARIQPSECPTHGAYDQKIIMILDREMRLGCPECARIQREEQEERDRQSEAYMLRIAMERKLGAALIPKRFAGKTFESYRAESPAQVKALAKCKAYASEFRTHAKAGRCMLLLGQPGTGKTHLAVSIANEIMHTSSNTAVYRTIGSVLQSIRATYATYSEQTEAGIYASLIEPSLLILDEIGASKEKPSDFELVTLFNIINGRYEQELPTVIVSNLSAKELPGAIGERCADRLREGGPIVVLFNWESQRGKEGF</sequence>